<comment type="caution">
    <text evidence="9">The sequence shown here is derived from an EMBL/GenBank/DDBJ whole genome shotgun (WGS) entry which is preliminary data.</text>
</comment>
<sequence>MPPVPEAEAAFIEWINSFDNISHKCRHISDLSNGIILFEVLADIDPKWFKLIRSADVGENWVLKINNLKKLHKLVSRYYEEVLGRSSAMLPSINLNAIAKDADVGETIKLCQLIICIAVVCNENQVYISKIQSLPEQYQGALMLSIEQVMHSAGMAQEPSVSGQSHQMGYNDDPILHNSIELNRIMEEKTYLENQHKQLIEKHGQLQNRYDELQGEKEDLQLRLSEMDKAVEQANETGRADFIMRTEIEHLKEDIRRSEDRRQEVEMLLDTQNETIADLTRRSEELAKRAEQASRLKDQLDEYRHTAESLQRARNAIENLKKKLEDTSQIRLENKNLNEENRRLVNENMRIEEEYRSALAFKTLMDSYKEQVASLENKNQDLLREKNKMEYQLGQMTKKLEIMEADHARDMDRIQVLEENLQDVQLGGTLEQALVQRSTVGDDAMDIDDVEYEETLEDSLKDSNLSDLGRLPSRRAKTLQEETAGPGANQRAVVLQHLLEDANQRKLENEKKFLAASRERDILQSEMSRIRENIPDALLDQSQHTMSLRLRIIELEKEAKELRETRDTLEKKIADGNFGLGDDADEFRQRYKQMEKRSQELEEQTKQQLQDINKLLLEKDKLMGGNIEQKDQLLEKERLNSEMKATLAAFEAKDDEPLKQQNAMLQQQTIQLQEDVREMQIKMKKMREFIRQQDNMVKSMKSGNTDGNYDEAVASLKAELAIRDEENERLTKQLRETRLQARREQQLMISAWYDVARRTHKELVTSKILQPSSWLGQQRRTMETQLKRR</sequence>
<dbReference type="PROSITE" id="PS50021">
    <property type="entry name" value="CH"/>
    <property type="match status" value="1"/>
</dbReference>
<name>A0A068S007_9FUNG</name>
<feature type="coiled-coil region" evidence="7">
    <location>
        <begin position="182"/>
        <end position="420"/>
    </location>
</feature>
<dbReference type="GO" id="GO:0005815">
    <property type="term" value="C:microtubule organizing center"/>
    <property type="evidence" value="ECO:0007669"/>
    <property type="project" value="TreeGrafter"/>
</dbReference>
<dbReference type="CDD" id="cd22211">
    <property type="entry name" value="HkD_SF"/>
    <property type="match status" value="1"/>
</dbReference>
<dbReference type="Proteomes" id="UP000027586">
    <property type="component" value="Unassembled WGS sequence"/>
</dbReference>
<reference evidence="9" key="1">
    <citation type="submission" date="2013-08" db="EMBL/GenBank/DDBJ databases">
        <title>Gene expansion shapes genome architecture in the human pathogen Lichtheimia corymbifera: an evolutionary genomics analysis in the ancient terrestrial Mucorales (Mucoromycotina).</title>
        <authorList>
            <person name="Schwartze V.U."/>
            <person name="Winter S."/>
            <person name="Shelest E."/>
            <person name="Marcet-Houben M."/>
            <person name="Horn F."/>
            <person name="Wehner S."/>
            <person name="Hoffmann K."/>
            <person name="Riege K."/>
            <person name="Sammeth M."/>
            <person name="Nowrousian M."/>
            <person name="Valiante V."/>
            <person name="Linde J."/>
            <person name="Jacobsen I.D."/>
            <person name="Marz M."/>
            <person name="Brakhage A.A."/>
            <person name="Gabaldon T."/>
            <person name="Bocker S."/>
            <person name="Voigt K."/>
        </authorList>
    </citation>
    <scope>NUCLEOTIDE SEQUENCE [LARGE SCALE GENOMIC DNA]</scope>
    <source>
        <strain evidence="9">FSU 9682</strain>
    </source>
</reference>
<dbReference type="Pfam" id="PF05622">
    <property type="entry name" value="HOOK"/>
    <property type="match status" value="1"/>
</dbReference>
<keyword evidence="10" id="KW-1185">Reference proteome</keyword>
<dbReference type="Pfam" id="PF19047">
    <property type="entry name" value="HOOK_N"/>
    <property type="match status" value="1"/>
</dbReference>
<keyword evidence="5 7" id="KW-0175">Coiled coil</keyword>
<dbReference type="STRING" id="1263082.A0A068S007"/>
<dbReference type="GO" id="GO:0008017">
    <property type="term" value="F:microtubule binding"/>
    <property type="evidence" value="ECO:0007669"/>
    <property type="project" value="InterPro"/>
</dbReference>
<evidence type="ECO:0000256" key="1">
    <source>
        <dbReference type="ARBA" id="ARBA00004245"/>
    </source>
</evidence>
<dbReference type="GO" id="GO:0030705">
    <property type="term" value="P:cytoskeleton-dependent intracellular transport"/>
    <property type="evidence" value="ECO:0007669"/>
    <property type="project" value="InterPro"/>
</dbReference>
<evidence type="ECO:0000256" key="5">
    <source>
        <dbReference type="ARBA" id="ARBA00023054"/>
    </source>
</evidence>
<evidence type="ECO:0000256" key="3">
    <source>
        <dbReference type="ARBA" id="ARBA00022490"/>
    </source>
</evidence>
<dbReference type="GO" id="GO:0005737">
    <property type="term" value="C:cytoplasm"/>
    <property type="evidence" value="ECO:0007669"/>
    <property type="project" value="TreeGrafter"/>
</dbReference>
<evidence type="ECO:0000313" key="9">
    <source>
        <dbReference type="EMBL" id="CDH55340.1"/>
    </source>
</evidence>
<gene>
    <name evidence="9" type="ORF">LCOR_06490.1</name>
</gene>
<dbReference type="GO" id="GO:0051959">
    <property type="term" value="F:dynein light intermediate chain binding"/>
    <property type="evidence" value="ECO:0007669"/>
    <property type="project" value="TreeGrafter"/>
</dbReference>
<dbReference type="OrthoDB" id="49395at2759"/>
<evidence type="ECO:0000256" key="2">
    <source>
        <dbReference type="ARBA" id="ARBA00006946"/>
    </source>
</evidence>
<feature type="coiled-coil region" evidence="7">
    <location>
        <begin position="713"/>
        <end position="747"/>
    </location>
</feature>
<dbReference type="InterPro" id="IPR043936">
    <property type="entry name" value="HOOK_N"/>
</dbReference>
<dbReference type="EMBL" id="CBTN010000029">
    <property type="protein sequence ID" value="CDH55340.1"/>
    <property type="molecule type" value="Genomic_DNA"/>
</dbReference>
<dbReference type="InterPro" id="IPR001715">
    <property type="entry name" value="CH_dom"/>
</dbReference>
<dbReference type="Gene3D" id="1.20.5.1000">
    <property type="entry name" value="arf6 gtpase in complex with a specific effector, jip4"/>
    <property type="match status" value="1"/>
</dbReference>
<dbReference type="InterPro" id="IPR036872">
    <property type="entry name" value="CH_dom_sf"/>
</dbReference>
<evidence type="ECO:0000259" key="8">
    <source>
        <dbReference type="PROSITE" id="PS50021"/>
    </source>
</evidence>
<evidence type="ECO:0000256" key="7">
    <source>
        <dbReference type="SAM" id="Coils"/>
    </source>
</evidence>
<dbReference type="AlphaFoldDB" id="A0A068S007"/>
<feature type="domain" description="Calponin-homology (CH)" evidence="8">
    <location>
        <begin position="5"/>
        <end position="119"/>
    </location>
</feature>
<dbReference type="Gene3D" id="1.10.418.10">
    <property type="entry name" value="Calponin-like domain"/>
    <property type="match status" value="1"/>
</dbReference>
<comment type="subcellular location">
    <subcellularLocation>
        <location evidence="1">Cytoplasm</location>
        <location evidence="1">Cytoskeleton</location>
    </subcellularLocation>
</comment>
<protein>
    <submittedName>
        <fullName evidence="9">Hook-domain-containing protein</fullName>
    </submittedName>
</protein>
<evidence type="ECO:0000256" key="4">
    <source>
        <dbReference type="ARBA" id="ARBA00022701"/>
    </source>
</evidence>
<evidence type="ECO:0000256" key="6">
    <source>
        <dbReference type="ARBA" id="ARBA00023212"/>
    </source>
</evidence>
<evidence type="ECO:0000313" key="10">
    <source>
        <dbReference type="Proteomes" id="UP000027586"/>
    </source>
</evidence>
<comment type="similarity">
    <text evidence="2">Belongs to the hook family.</text>
</comment>
<organism evidence="9 10">
    <name type="scientific">Lichtheimia corymbifera JMRC:FSU:9682</name>
    <dbReference type="NCBI Taxonomy" id="1263082"/>
    <lineage>
        <taxon>Eukaryota</taxon>
        <taxon>Fungi</taxon>
        <taxon>Fungi incertae sedis</taxon>
        <taxon>Mucoromycota</taxon>
        <taxon>Mucoromycotina</taxon>
        <taxon>Mucoromycetes</taxon>
        <taxon>Mucorales</taxon>
        <taxon>Lichtheimiaceae</taxon>
        <taxon>Lichtheimia</taxon>
    </lineage>
</organism>
<dbReference type="PANTHER" id="PTHR18947">
    <property type="entry name" value="HOOK PROTEINS"/>
    <property type="match status" value="1"/>
</dbReference>
<feature type="coiled-coil region" evidence="7">
    <location>
        <begin position="545"/>
        <end position="618"/>
    </location>
</feature>
<dbReference type="PANTHER" id="PTHR18947:SF28">
    <property type="entry name" value="GIRDIN, ISOFORM A"/>
    <property type="match status" value="1"/>
</dbReference>
<dbReference type="GO" id="GO:0031122">
    <property type="term" value="P:cytoplasmic microtubule organization"/>
    <property type="evidence" value="ECO:0007669"/>
    <property type="project" value="InterPro"/>
</dbReference>
<dbReference type="InterPro" id="IPR008636">
    <property type="entry name" value="Hook_C"/>
</dbReference>
<proteinExistence type="inferred from homology"/>
<dbReference type="VEuPathDB" id="FungiDB:LCOR_06490.1"/>
<dbReference type="GO" id="GO:0005874">
    <property type="term" value="C:microtubule"/>
    <property type="evidence" value="ECO:0007669"/>
    <property type="project" value="UniProtKB-KW"/>
</dbReference>
<accession>A0A068S007</accession>
<dbReference type="SUPFAM" id="SSF116907">
    <property type="entry name" value="Hook domain"/>
    <property type="match status" value="1"/>
</dbReference>
<keyword evidence="6" id="KW-0206">Cytoskeleton</keyword>
<keyword evidence="4" id="KW-0493">Microtubule</keyword>
<keyword evidence="3" id="KW-0963">Cytoplasm</keyword>